<sequence>MLFFYFIGSPQTVFLVGMSDYHHGKIDRSLFPSKESHRLPHADDLMNIATKG</sequence>
<protein>
    <submittedName>
        <fullName evidence="1">Uncharacterized protein</fullName>
    </submittedName>
</protein>
<accession>A0A5K7ZN86</accession>
<evidence type="ECO:0000313" key="2">
    <source>
        <dbReference type="Proteomes" id="UP000425960"/>
    </source>
</evidence>
<reference evidence="1 2" key="1">
    <citation type="submission" date="2019-11" db="EMBL/GenBank/DDBJ databases">
        <title>Comparative genomics of hydrocarbon-degrading Desulfosarcina strains.</title>
        <authorList>
            <person name="Watanabe M."/>
            <person name="Kojima H."/>
            <person name="Fukui M."/>
        </authorList>
    </citation>
    <scope>NUCLEOTIDE SEQUENCE [LARGE SCALE GENOMIC DNA]</scope>
    <source>
        <strain evidence="1 2">28bB2T</strain>
    </source>
</reference>
<dbReference type="Proteomes" id="UP000425960">
    <property type="component" value="Chromosome"/>
</dbReference>
<evidence type="ECO:0000313" key="1">
    <source>
        <dbReference type="EMBL" id="BBO81069.1"/>
    </source>
</evidence>
<dbReference type="AlphaFoldDB" id="A0A5K7ZN86"/>
<organism evidence="1 2">
    <name type="scientific">Desulfosarcina ovata subsp. sediminis</name>
    <dbReference type="NCBI Taxonomy" id="885957"/>
    <lineage>
        <taxon>Bacteria</taxon>
        <taxon>Pseudomonadati</taxon>
        <taxon>Thermodesulfobacteriota</taxon>
        <taxon>Desulfobacteria</taxon>
        <taxon>Desulfobacterales</taxon>
        <taxon>Desulfosarcinaceae</taxon>
        <taxon>Desulfosarcina</taxon>
    </lineage>
</organism>
<dbReference type="EMBL" id="AP021876">
    <property type="protein sequence ID" value="BBO81069.1"/>
    <property type="molecule type" value="Genomic_DNA"/>
</dbReference>
<name>A0A5K7ZN86_9BACT</name>
<dbReference type="KEGG" id="dov:DSCO28_16350"/>
<gene>
    <name evidence="1" type="ORF">DSCO28_16350</name>
</gene>
<proteinExistence type="predicted"/>